<evidence type="ECO:0000259" key="6">
    <source>
        <dbReference type="Pfam" id="PF05433"/>
    </source>
</evidence>
<evidence type="ECO:0000256" key="4">
    <source>
        <dbReference type="ARBA" id="ARBA00023288"/>
    </source>
</evidence>
<reference evidence="8" key="1">
    <citation type="journal article" date="2019" name="Int. J. Syst. Evol. Microbiol.">
        <title>The Global Catalogue of Microorganisms (GCM) 10K type strain sequencing project: providing services to taxonomists for standard genome sequencing and annotation.</title>
        <authorList>
            <consortium name="The Broad Institute Genomics Platform"/>
            <consortium name="The Broad Institute Genome Sequencing Center for Infectious Disease"/>
            <person name="Wu L."/>
            <person name="Ma J."/>
        </authorList>
    </citation>
    <scope>NUCLEOTIDE SEQUENCE [LARGE SCALE GENOMIC DNA]</scope>
    <source>
        <strain evidence="8">CGMCC 4.7283</strain>
    </source>
</reference>
<comment type="caution">
    <text evidence="7">The sequence shown here is derived from an EMBL/GenBank/DDBJ whole genome shotgun (WGS) entry which is preliminary data.</text>
</comment>
<proteinExistence type="inferred from homology"/>
<evidence type="ECO:0000256" key="2">
    <source>
        <dbReference type="ARBA" id="ARBA00008681"/>
    </source>
</evidence>
<dbReference type="Pfam" id="PF05433">
    <property type="entry name" value="Rick_17kDa_Anti"/>
    <property type="match status" value="1"/>
</dbReference>
<accession>A0ABV9KER4</accession>
<feature type="signal peptide" evidence="5">
    <location>
        <begin position="1"/>
        <end position="18"/>
    </location>
</feature>
<feature type="domain" description="Glycine zipper 2TM" evidence="6">
    <location>
        <begin position="30"/>
        <end position="71"/>
    </location>
</feature>
<keyword evidence="5" id="KW-0732">Signal</keyword>
<dbReference type="PROSITE" id="PS51257">
    <property type="entry name" value="PROKAR_LIPOPROTEIN"/>
    <property type="match status" value="1"/>
</dbReference>
<feature type="chain" id="PRO_5045180907" description="17 kDa surface antigen" evidence="5">
    <location>
        <begin position="19"/>
        <end position="91"/>
    </location>
</feature>
<sequence>MKFVTFPMIGLAMLGLSACDQMTSTQNSAAGAVGGAAAGLLLADAFDANDNWKVVGALAGAAAGTMVARNANGATCAYSNGNGTYYTAPCP</sequence>
<name>A0ABV9KER4_9RHOB</name>
<comment type="subcellular location">
    <subcellularLocation>
        <location evidence="1">Cell outer membrane</location>
        <topology evidence="1">Lipid-anchor</topology>
    </subcellularLocation>
</comment>
<dbReference type="RefSeq" id="WP_380716672.1">
    <property type="nucleotide sequence ID" value="NZ_JBHSGI010000005.1"/>
</dbReference>
<keyword evidence="8" id="KW-1185">Reference proteome</keyword>
<organism evidence="7 8">
    <name type="scientific">Seohaeicola nanhaiensis</name>
    <dbReference type="NCBI Taxonomy" id="1387282"/>
    <lineage>
        <taxon>Bacteria</taxon>
        <taxon>Pseudomonadati</taxon>
        <taxon>Pseudomonadota</taxon>
        <taxon>Alphaproteobacteria</taxon>
        <taxon>Rhodobacterales</taxon>
        <taxon>Roseobacteraceae</taxon>
        <taxon>Seohaeicola</taxon>
    </lineage>
</organism>
<dbReference type="Proteomes" id="UP001595973">
    <property type="component" value="Unassembled WGS sequence"/>
</dbReference>
<evidence type="ECO:0000256" key="3">
    <source>
        <dbReference type="ARBA" id="ARBA00015281"/>
    </source>
</evidence>
<gene>
    <name evidence="7" type="ORF">ACFO5X_07505</name>
</gene>
<comment type="similarity">
    <text evidence="2">Belongs to the rickettsiale 17 kDa surface antigen family.</text>
</comment>
<evidence type="ECO:0000256" key="1">
    <source>
        <dbReference type="ARBA" id="ARBA00004459"/>
    </source>
</evidence>
<evidence type="ECO:0000313" key="7">
    <source>
        <dbReference type="EMBL" id="MFC4668393.1"/>
    </source>
</evidence>
<dbReference type="EMBL" id="JBHSGI010000005">
    <property type="protein sequence ID" value="MFC4668393.1"/>
    <property type="molecule type" value="Genomic_DNA"/>
</dbReference>
<evidence type="ECO:0000313" key="8">
    <source>
        <dbReference type="Proteomes" id="UP001595973"/>
    </source>
</evidence>
<protein>
    <recommendedName>
        <fullName evidence="3">17 kDa surface antigen</fullName>
    </recommendedName>
</protein>
<dbReference type="InterPro" id="IPR008816">
    <property type="entry name" value="Gly_zipper_2TM_dom"/>
</dbReference>
<evidence type="ECO:0000256" key="5">
    <source>
        <dbReference type="SAM" id="SignalP"/>
    </source>
</evidence>
<keyword evidence="4" id="KW-0449">Lipoprotein</keyword>